<name>A0A8H6VEQ5_9PEZI</name>
<proteinExistence type="inferred from homology"/>
<sequence length="509" mass="58062">MPYSDHTASLLLVSIVILAAACLHRLYLHPLAKIPGPFLAKFTNARFLYHAWKGDLHLDHLRCHKRYVRRNRGEWETDLTIGPVYRSGPNRVVFQTLTAAHAMYSNDRTIRKSDGYTSHPWTRAKIPSLFNCVDNARAAVKKKTLRPAIAQPALSLHNSSVEDNVELLVNLVKDGQPQDLSKTGFYYALDVISQSVFGDSFKCMHEATNRWMAESLERGNRFMYLHLAWPFLFQTLGLFVDVEPLAYPQYHQESKMFLALCKKSRERGTSNERGSIFELMKSDLPKDISDEELEADAYSFMRGGGDMVAVTIAATLFYITQNRDIPERLKHEIRAKFDRSPPRLDHELESCRYLRACVDEALRMAPPGPGVFWRQSSSDLVIDDVHLPAGTEFGVSIYAVHYNGDIFDEPEVYNPERMMVKEGETWTDRAGLIPFLRGFRACPAQKLAYATVLLPVARFIWEFELERIVLQPGPVREEETTTDGTELFPQVDVFGSRIEGPVISFRPRV</sequence>
<keyword evidence="4 8" id="KW-0479">Metal-binding</keyword>
<dbReference type="PRINTS" id="PR00463">
    <property type="entry name" value="EP450I"/>
</dbReference>
<dbReference type="EMBL" id="JABCIY010000180">
    <property type="protein sequence ID" value="KAF7189643.1"/>
    <property type="molecule type" value="Genomic_DNA"/>
</dbReference>
<evidence type="ECO:0000256" key="9">
    <source>
        <dbReference type="SAM" id="Phobius"/>
    </source>
</evidence>
<evidence type="ECO:0000256" key="6">
    <source>
        <dbReference type="ARBA" id="ARBA00023004"/>
    </source>
</evidence>
<accession>A0A8H6VEQ5</accession>
<dbReference type="SUPFAM" id="SSF48264">
    <property type="entry name" value="Cytochrome P450"/>
    <property type="match status" value="1"/>
</dbReference>
<dbReference type="Gene3D" id="1.10.630.10">
    <property type="entry name" value="Cytochrome P450"/>
    <property type="match status" value="1"/>
</dbReference>
<dbReference type="GO" id="GO:0004497">
    <property type="term" value="F:monooxygenase activity"/>
    <property type="evidence" value="ECO:0007669"/>
    <property type="project" value="UniProtKB-KW"/>
</dbReference>
<dbReference type="Pfam" id="PF00067">
    <property type="entry name" value="p450"/>
    <property type="match status" value="1"/>
</dbReference>
<dbReference type="AlphaFoldDB" id="A0A8H6VEQ5"/>
<evidence type="ECO:0000256" key="3">
    <source>
        <dbReference type="ARBA" id="ARBA00022617"/>
    </source>
</evidence>
<dbReference type="GO" id="GO:0020037">
    <property type="term" value="F:heme binding"/>
    <property type="evidence" value="ECO:0007669"/>
    <property type="project" value="InterPro"/>
</dbReference>
<comment type="similarity">
    <text evidence="2">Belongs to the cytochrome P450 family.</text>
</comment>
<keyword evidence="9" id="KW-0812">Transmembrane</keyword>
<organism evidence="10 11">
    <name type="scientific">Pseudocercospora fuligena</name>
    <dbReference type="NCBI Taxonomy" id="685502"/>
    <lineage>
        <taxon>Eukaryota</taxon>
        <taxon>Fungi</taxon>
        <taxon>Dikarya</taxon>
        <taxon>Ascomycota</taxon>
        <taxon>Pezizomycotina</taxon>
        <taxon>Dothideomycetes</taxon>
        <taxon>Dothideomycetidae</taxon>
        <taxon>Mycosphaerellales</taxon>
        <taxon>Mycosphaerellaceae</taxon>
        <taxon>Pseudocercospora</taxon>
    </lineage>
</organism>
<keyword evidence="9" id="KW-0472">Membrane</keyword>
<keyword evidence="11" id="KW-1185">Reference proteome</keyword>
<dbReference type="PANTHER" id="PTHR24305">
    <property type="entry name" value="CYTOCHROME P450"/>
    <property type="match status" value="1"/>
</dbReference>
<evidence type="ECO:0000256" key="1">
    <source>
        <dbReference type="ARBA" id="ARBA00001971"/>
    </source>
</evidence>
<dbReference type="InterPro" id="IPR001128">
    <property type="entry name" value="Cyt_P450"/>
</dbReference>
<reference evidence="10" key="1">
    <citation type="submission" date="2020-04" db="EMBL/GenBank/DDBJ databases">
        <title>Draft genome resource of the tomato pathogen Pseudocercospora fuligena.</title>
        <authorList>
            <person name="Zaccaron A."/>
        </authorList>
    </citation>
    <scope>NUCLEOTIDE SEQUENCE</scope>
    <source>
        <strain evidence="10">PF001</strain>
    </source>
</reference>
<evidence type="ECO:0000256" key="8">
    <source>
        <dbReference type="PIRSR" id="PIRSR602401-1"/>
    </source>
</evidence>
<keyword evidence="5" id="KW-0560">Oxidoreductase</keyword>
<keyword evidence="3 8" id="KW-0349">Heme</keyword>
<dbReference type="GO" id="GO:0016705">
    <property type="term" value="F:oxidoreductase activity, acting on paired donors, with incorporation or reduction of molecular oxygen"/>
    <property type="evidence" value="ECO:0007669"/>
    <property type="project" value="InterPro"/>
</dbReference>
<feature type="binding site" description="axial binding residue" evidence="8">
    <location>
        <position position="442"/>
    </location>
    <ligand>
        <name>heme</name>
        <dbReference type="ChEBI" id="CHEBI:30413"/>
    </ligand>
    <ligandPart>
        <name>Fe</name>
        <dbReference type="ChEBI" id="CHEBI:18248"/>
    </ligandPart>
</feature>
<comment type="cofactor">
    <cofactor evidence="1 8">
        <name>heme</name>
        <dbReference type="ChEBI" id="CHEBI:30413"/>
    </cofactor>
</comment>
<dbReference type="PANTHER" id="PTHR24305:SF237">
    <property type="entry name" value="CYTOCHROME P450 MONOOXYGENASE ATNE-RELATED"/>
    <property type="match status" value="1"/>
</dbReference>
<dbReference type="InterPro" id="IPR050121">
    <property type="entry name" value="Cytochrome_P450_monoxygenase"/>
</dbReference>
<feature type="non-terminal residue" evidence="10">
    <location>
        <position position="509"/>
    </location>
</feature>
<keyword evidence="7 10" id="KW-0503">Monooxygenase</keyword>
<dbReference type="Proteomes" id="UP000660729">
    <property type="component" value="Unassembled WGS sequence"/>
</dbReference>
<gene>
    <name evidence="10" type="ORF">HII31_08963</name>
</gene>
<dbReference type="InterPro" id="IPR036396">
    <property type="entry name" value="Cyt_P450_sf"/>
</dbReference>
<evidence type="ECO:0000313" key="11">
    <source>
        <dbReference type="Proteomes" id="UP000660729"/>
    </source>
</evidence>
<evidence type="ECO:0000313" key="10">
    <source>
        <dbReference type="EMBL" id="KAF7189643.1"/>
    </source>
</evidence>
<keyword evidence="9" id="KW-1133">Transmembrane helix</keyword>
<dbReference type="OrthoDB" id="1470350at2759"/>
<evidence type="ECO:0000256" key="5">
    <source>
        <dbReference type="ARBA" id="ARBA00023002"/>
    </source>
</evidence>
<evidence type="ECO:0000256" key="7">
    <source>
        <dbReference type="ARBA" id="ARBA00023033"/>
    </source>
</evidence>
<evidence type="ECO:0000256" key="4">
    <source>
        <dbReference type="ARBA" id="ARBA00022723"/>
    </source>
</evidence>
<dbReference type="InterPro" id="IPR002401">
    <property type="entry name" value="Cyt_P450_E_grp-I"/>
</dbReference>
<dbReference type="GO" id="GO:0005506">
    <property type="term" value="F:iron ion binding"/>
    <property type="evidence" value="ECO:0007669"/>
    <property type="project" value="InterPro"/>
</dbReference>
<feature type="transmembrane region" description="Helical" evidence="9">
    <location>
        <begin position="6"/>
        <end position="28"/>
    </location>
</feature>
<protein>
    <submittedName>
        <fullName evidence="10">Cytochrome P450 monooxygenase</fullName>
    </submittedName>
</protein>
<comment type="caution">
    <text evidence="10">The sequence shown here is derived from an EMBL/GenBank/DDBJ whole genome shotgun (WGS) entry which is preliminary data.</text>
</comment>
<evidence type="ECO:0000256" key="2">
    <source>
        <dbReference type="ARBA" id="ARBA00010617"/>
    </source>
</evidence>
<keyword evidence="6 8" id="KW-0408">Iron</keyword>